<evidence type="ECO:0000313" key="2">
    <source>
        <dbReference type="EMBL" id="RDC65423.1"/>
    </source>
</evidence>
<dbReference type="InterPro" id="IPR025161">
    <property type="entry name" value="IS402-like_dom"/>
</dbReference>
<name>A0A369QKH6_9BACT</name>
<feature type="domain" description="Insertion element IS402-like" evidence="1">
    <location>
        <begin position="8"/>
        <end position="59"/>
    </location>
</feature>
<dbReference type="PANTHER" id="PTHR30007:SF0">
    <property type="entry name" value="TRANSPOSASE"/>
    <property type="match status" value="1"/>
</dbReference>
<gene>
    <name evidence="2" type="ORF">AHMF7616_04053</name>
</gene>
<comment type="caution">
    <text evidence="2">The sequence shown here is derived from an EMBL/GenBank/DDBJ whole genome shotgun (WGS) entry which is preliminary data.</text>
</comment>
<dbReference type="Pfam" id="PF13340">
    <property type="entry name" value="DUF4096"/>
    <property type="match status" value="1"/>
</dbReference>
<evidence type="ECO:0000259" key="1">
    <source>
        <dbReference type="Pfam" id="PF13340"/>
    </source>
</evidence>
<dbReference type="AlphaFoldDB" id="A0A369QKH6"/>
<sequence length="113" mass="13455">MKESLPTQRKRQHSLREIVDAILWYLRVGSQWRNLPASFPKWALVYYYFHQWQADGTLAKRNWHLNIWERKRRKKEDSPSLWCIDSQSIKVAPFVSQQTGIDGNKKVNGRKGT</sequence>
<keyword evidence="3" id="KW-1185">Reference proteome</keyword>
<protein>
    <recommendedName>
        <fullName evidence="1">Insertion element IS402-like domain-containing protein</fullName>
    </recommendedName>
</protein>
<dbReference type="OrthoDB" id="1270539at2"/>
<accession>A0A369QKH6</accession>
<reference evidence="2 3" key="1">
    <citation type="submission" date="2018-04" db="EMBL/GenBank/DDBJ databases">
        <title>Adhaeribacter sp. HMF7616 genome sequencing and assembly.</title>
        <authorList>
            <person name="Kang H."/>
            <person name="Kang J."/>
            <person name="Cha I."/>
            <person name="Kim H."/>
            <person name="Joh K."/>
        </authorList>
    </citation>
    <scope>NUCLEOTIDE SEQUENCE [LARGE SCALE GENOMIC DNA]</scope>
    <source>
        <strain evidence="2 3">HMF7616</strain>
    </source>
</reference>
<organism evidence="2 3">
    <name type="scientific">Adhaeribacter pallidiroseus</name>
    <dbReference type="NCBI Taxonomy" id="2072847"/>
    <lineage>
        <taxon>Bacteria</taxon>
        <taxon>Pseudomonadati</taxon>
        <taxon>Bacteroidota</taxon>
        <taxon>Cytophagia</taxon>
        <taxon>Cytophagales</taxon>
        <taxon>Hymenobacteraceae</taxon>
        <taxon>Adhaeribacter</taxon>
    </lineage>
</organism>
<dbReference type="Proteomes" id="UP000253919">
    <property type="component" value="Unassembled WGS sequence"/>
</dbReference>
<dbReference type="PANTHER" id="PTHR30007">
    <property type="entry name" value="PHP DOMAIN PROTEIN"/>
    <property type="match status" value="1"/>
</dbReference>
<dbReference type="EMBL" id="QASA01000001">
    <property type="protein sequence ID" value="RDC65423.1"/>
    <property type="molecule type" value="Genomic_DNA"/>
</dbReference>
<evidence type="ECO:0000313" key="3">
    <source>
        <dbReference type="Proteomes" id="UP000253919"/>
    </source>
</evidence>
<proteinExistence type="predicted"/>